<organism evidence="1">
    <name type="scientific">Anguilla anguilla</name>
    <name type="common">European freshwater eel</name>
    <name type="synonym">Muraena anguilla</name>
    <dbReference type="NCBI Taxonomy" id="7936"/>
    <lineage>
        <taxon>Eukaryota</taxon>
        <taxon>Metazoa</taxon>
        <taxon>Chordata</taxon>
        <taxon>Craniata</taxon>
        <taxon>Vertebrata</taxon>
        <taxon>Euteleostomi</taxon>
        <taxon>Actinopterygii</taxon>
        <taxon>Neopterygii</taxon>
        <taxon>Teleostei</taxon>
        <taxon>Anguilliformes</taxon>
        <taxon>Anguillidae</taxon>
        <taxon>Anguilla</taxon>
    </lineage>
</organism>
<sequence>MGQCRVFQCSAITKMHSQIQS</sequence>
<accession>A0A0E9PN31</accession>
<dbReference type="AlphaFoldDB" id="A0A0E9PN31"/>
<protein>
    <submittedName>
        <fullName evidence="1">Uncharacterized protein</fullName>
    </submittedName>
</protein>
<reference evidence="1" key="2">
    <citation type="journal article" date="2015" name="Fish Shellfish Immunol.">
        <title>Early steps in the European eel (Anguilla anguilla)-Vibrio vulnificus interaction in the gills: Role of the RtxA13 toxin.</title>
        <authorList>
            <person name="Callol A."/>
            <person name="Pajuelo D."/>
            <person name="Ebbesson L."/>
            <person name="Teles M."/>
            <person name="MacKenzie S."/>
            <person name="Amaro C."/>
        </authorList>
    </citation>
    <scope>NUCLEOTIDE SEQUENCE</scope>
</reference>
<proteinExistence type="predicted"/>
<evidence type="ECO:0000313" key="1">
    <source>
        <dbReference type="EMBL" id="JAH05904.1"/>
    </source>
</evidence>
<name>A0A0E9PN31_ANGAN</name>
<dbReference type="EMBL" id="GBXM01102673">
    <property type="protein sequence ID" value="JAH05904.1"/>
    <property type="molecule type" value="Transcribed_RNA"/>
</dbReference>
<reference evidence="1" key="1">
    <citation type="submission" date="2014-11" db="EMBL/GenBank/DDBJ databases">
        <authorList>
            <person name="Amaro Gonzalez C."/>
        </authorList>
    </citation>
    <scope>NUCLEOTIDE SEQUENCE</scope>
</reference>